<evidence type="ECO:0000313" key="6">
    <source>
        <dbReference type="EMBL" id="CAJ1399769.1"/>
    </source>
</evidence>
<feature type="domain" description="Alpha-N-acetylglucosaminidase N-terminal" evidence="4">
    <location>
        <begin position="33"/>
        <end position="127"/>
    </location>
</feature>
<feature type="signal peptide" evidence="2">
    <location>
        <begin position="1"/>
        <end position="16"/>
    </location>
</feature>
<dbReference type="Pfam" id="PF05089">
    <property type="entry name" value="NAGLU"/>
    <property type="match status" value="1"/>
</dbReference>
<evidence type="ECO:0008006" key="8">
    <source>
        <dbReference type="Google" id="ProtNLM"/>
    </source>
</evidence>
<dbReference type="Gene3D" id="3.20.20.80">
    <property type="entry name" value="Glycosidases"/>
    <property type="match status" value="1"/>
</dbReference>
<dbReference type="Pfam" id="PF12971">
    <property type="entry name" value="NAGLU_N"/>
    <property type="match status" value="1"/>
</dbReference>
<feature type="chain" id="PRO_5041326965" description="Alpha-N-acetylglucosaminidase" evidence="2">
    <location>
        <begin position="17"/>
        <end position="790"/>
    </location>
</feature>
<dbReference type="InterPro" id="IPR024732">
    <property type="entry name" value="NAGLU_C"/>
</dbReference>
<dbReference type="EMBL" id="CAUJNA010003348">
    <property type="protein sequence ID" value="CAJ1399769.1"/>
    <property type="molecule type" value="Genomic_DNA"/>
</dbReference>
<evidence type="ECO:0000256" key="1">
    <source>
        <dbReference type="ARBA" id="ARBA00022801"/>
    </source>
</evidence>
<gene>
    <name evidence="6" type="ORF">EVOR1521_LOCUS23245</name>
</gene>
<evidence type="ECO:0000313" key="7">
    <source>
        <dbReference type="Proteomes" id="UP001178507"/>
    </source>
</evidence>
<feature type="domain" description="Alpha-N-acetylglucosaminidase tim-barrel" evidence="3">
    <location>
        <begin position="143"/>
        <end position="489"/>
    </location>
</feature>
<evidence type="ECO:0000259" key="3">
    <source>
        <dbReference type="Pfam" id="PF05089"/>
    </source>
</evidence>
<dbReference type="GO" id="GO:0016787">
    <property type="term" value="F:hydrolase activity"/>
    <property type="evidence" value="ECO:0007669"/>
    <property type="project" value="UniProtKB-KW"/>
</dbReference>
<feature type="domain" description="Alpha-N-acetylglucosaminidase C-terminal" evidence="5">
    <location>
        <begin position="498"/>
        <end position="777"/>
    </location>
</feature>
<dbReference type="Pfam" id="PF12972">
    <property type="entry name" value="NAGLU_C"/>
    <property type="match status" value="1"/>
</dbReference>
<dbReference type="PANTHER" id="PTHR12872">
    <property type="entry name" value="ALPHA-N-ACETYLGLUCOSAMINIDASE"/>
    <property type="match status" value="1"/>
</dbReference>
<keyword evidence="2" id="KW-0732">Signal</keyword>
<proteinExistence type="predicted"/>
<dbReference type="PANTHER" id="PTHR12872:SF1">
    <property type="entry name" value="ALPHA-N-ACETYLGLUCOSAMINIDASE"/>
    <property type="match status" value="1"/>
</dbReference>
<dbReference type="Gene3D" id="1.20.120.670">
    <property type="entry name" value="N-acetyl-b-d-glucoasminidase"/>
    <property type="match status" value="1"/>
</dbReference>
<evidence type="ECO:0000259" key="4">
    <source>
        <dbReference type="Pfam" id="PF12971"/>
    </source>
</evidence>
<organism evidence="6 7">
    <name type="scientific">Effrenium voratum</name>
    <dbReference type="NCBI Taxonomy" id="2562239"/>
    <lineage>
        <taxon>Eukaryota</taxon>
        <taxon>Sar</taxon>
        <taxon>Alveolata</taxon>
        <taxon>Dinophyceae</taxon>
        <taxon>Suessiales</taxon>
        <taxon>Symbiodiniaceae</taxon>
        <taxon>Effrenium</taxon>
    </lineage>
</organism>
<accession>A0AA36NBE4</accession>
<dbReference type="InterPro" id="IPR029018">
    <property type="entry name" value="Hex-like_dom2"/>
</dbReference>
<sequence length="790" mass="88688">MAKFCLLYILLGAALAEESLVAYTFAGRGSAGAVADVLSRVLKLTPAEVSAAFELEVVPKCQTPRPASAKTDLCFDLMDSNGRVRVAATSGPELAYGAAWYLRTRCNMSFSWNRTGGHNTVLPKAWPRVGKPITRYRSVPMSYFNNVVTFSYSYVWYNFSEWEAWLDWAALSGINLVCSYTGQEEIYRKTFNSFGVNDSEFAAWSNGAAWLAWSRGQSMHGIGNNCGDACTPLPQTWMTRQWQLQKQILDRSRRLGIVSVLPTFQGNVPPLFRQLFPHANISKTGAAWLDDLDPLFAEIQKKYMQTMIADWDTDHWYETDGYFNQNQGPWLRTMTSPSNWKSPEDVPADPDAFAHAKAAYKSMNSTDPLAVWFYQGWIWRGWGHDKLPFMKGFVSAVPPRHFVMLDMFDEADPEWDKFHDFGYFGTPFIWSVLHNFGGNTGMWGSVPSLNSRPFEAFRGTSNVAGTGAAPEGIDQNPFYYSFVTDLSWLQAPADLRTWTKDWTVQRYGRYHEKACEAFDLLLESVYANTTNNKAIAAVGGFTAEKNADGLTALPLGGSMATPHKDWYSLAAAIQAWDKLMQAAEDAGETRETLNYDLVNLGREVLSKMSNKMFHQLLNATTAEAVESVGNSLLTLLSDTDRLLCCDEGFLASSWIRSAVRWADGNQTLERYFEMAARSLTTVWTPQEPGSTGITTLCDYANRQWAGQVGGFYKLRYVCYMQQAKTDFAAGRPLNKASYEACVADSSYHWTNDFQAIKYPMCAKPTGNTLAVSKELFERYAKNVNAFSIWI</sequence>
<reference evidence="6" key="1">
    <citation type="submission" date="2023-08" db="EMBL/GenBank/DDBJ databases">
        <authorList>
            <person name="Chen Y."/>
            <person name="Shah S."/>
            <person name="Dougan E. K."/>
            <person name="Thang M."/>
            <person name="Chan C."/>
        </authorList>
    </citation>
    <scope>NUCLEOTIDE SEQUENCE</scope>
</reference>
<name>A0AA36NBE4_9DINO</name>
<protein>
    <recommendedName>
        <fullName evidence="8">Alpha-N-acetylglucosaminidase</fullName>
    </recommendedName>
</protein>
<dbReference type="InterPro" id="IPR024733">
    <property type="entry name" value="NAGLU_tim-barrel"/>
</dbReference>
<dbReference type="Proteomes" id="UP001178507">
    <property type="component" value="Unassembled WGS sequence"/>
</dbReference>
<dbReference type="Gene3D" id="3.30.379.10">
    <property type="entry name" value="Chitobiase/beta-hexosaminidase domain 2-like"/>
    <property type="match status" value="1"/>
</dbReference>
<keyword evidence="1" id="KW-0378">Hydrolase</keyword>
<evidence type="ECO:0000259" key="5">
    <source>
        <dbReference type="Pfam" id="PF12972"/>
    </source>
</evidence>
<dbReference type="AlphaFoldDB" id="A0AA36NBE4"/>
<dbReference type="InterPro" id="IPR024240">
    <property type="entry name" value="NAGLU_N"/>
</dbReference>
<keyword evidence="7" id="KW-1185">Reference proteome</keyword>
<evidence type="ECO:0000256" key="2">
    <source>
        <dbReference type="SAM" id="SignalP"/>
    </source>
</evidence>
<comment type="caution">
    <text evidence="6">The sequence shown here is derived from an EMBL/GenBank/DDBJ whole genome shotgun (WGS) entry which is preliminary data.</text>
</comment>
<dbReference type="InterPro" id="IPR007781">
    <property type="entry name" value="NAGLU"/>
</dbReference>